<dbReference type="RefSeq" id="WP_143544425.1">
    <property type="nucleotide sequence ID" value="NZ_OCMF01000001.1"/>
</dbReference>
<sequence length="163" mass="19400">MTILRRIATLNFRELVVLCVIFLRRPFFLLPTYKATHQAVEICNRLYGELHHEDNRTNAFRHALWNYLICKYCLNIAGSQEKSVSWSREITDLHERLSPNEALARRMDLHNNRIGREIFLRFSGSEEQVVLFLQQKTREAIQVVSLEEIEEERENLVFIEKLK</sequence>
<gene>
    <name evidence="2" type="ORF">SAMN06296241_1028</name>
</gene>
<keyword evidence="3" id="KW-1185">Reference proteome</keyword>
<proteinExistence type="predicted"/>
<name>A0A285X2D7_9FLAO</name>
<dbReference type="OrthoDB" id="1496068at2"/>
<dbReference type="AlphaFoldDB" id="A0A285X2D7"/>
<protein>
    <recommendedName>
        <fullName evidence="1">DUF6973 domain-containing protein</fullName>
    </recommendedName>
</protein>
<organism evidence="2 3">
    <name type="scientific">Salinimicrobium sediminis</name>
    <dbReference type="NCBI Taxonomy" id="1343891"/>
    <lineage>
        <taxon>Bacteria</taxon>
        <taxon>Pseudomonadati</taxon>
        <taxon>Bacteroidota</taxon>
        <taxon>Flavobacteriia</taxon>
        <taxon>Flavobacteriales</taxon>
        <taxon>Flavobacteriaceae</taxon>
        <taxon>Salinimicrobium</taxon>
    </lineage>
</organism>
<reference evidence="3" key="1">
    <citation type="submission" date="2017-09" db="EMBL/GenBank/DDBJ databases">
        <authorList>
            <person name="Varghese N."/>
            <person name="Submissions S."/>
        </authorList>
    </citation>
    <scope>NUCLEOTIDE SEQUENCE [LARGE SCALE GENOMIC DNA]</scope>
    <source>
        <strain evidence="3">CGMCC 1.12641</strain>
    </source>
</reference>
<dbReference type="Proteomes" id="UP000219193">
    <property type="component" value="Unassembled WGS sequence"/>
</dbReference>
<feature type="domain" description="DUF6973" evidence="1">
    <location>
        <begin position="20"/>
        <end position="140"/>
    </location>
</feature>
<evidence type="ECO:0000313" key="3">
    <source>
        <dbReference type="Proteomes" id="UP000219193"/>
    </source>
</evidence>
<evidence type="ECO:0000259" key="1">
    <source>
        <dbReference type="Pfam" id="PF22322"/>
    </source>
</evidence>
<evidence type="ECO:0000313" key="2">
    <source>
        <dbReference type="EMBL" id="SOC79503.1"/>
    </source>
</evidence>
<dbReference type="InterPro" id="IPR054246">
    <property type="entry name" value="DUF6973"/>
</dbReference>
<dbReference type="Pfam" id="PF22322">
    <property type="entry name" value="DUF6973"/>
    <property type="match status" value="1"/>
</dbReference>
<dbReference type="EMBL" id="OCMF01000001">
    <property type="protein sequence ID" value="SOC79503.1"/>
    <property type="molecule type" value="Genomic_DNA"/>
</dbReference>
<accession>A0A285X2D7</accession>